<evidence type="ECO:0000256" key="5">
    <source>
        <dbReference type="ARBA" id="ARBA00022833"/>
    </source>
</evidence>
<dbReference type="AlphaFoldDB" id="C3PJ09"/>
<dbReference type="Pfam" id="PF07687">
    <property type="entry name" value="M20_dimer"/>
    <property type="match status" value="1"/>
</dbReference>
<dbReference type="EMBL" id="CP001601">
    <property type="protein sequence ID" value="ACP31667.1"/>
    <property type="molecule type" value="Genomic_DNA"/>
</dbReference>
<dbReference type="SUPFAM" id="SSF55031">
    <property type="entry name" value="Bacterial exopeptidase dimerisation domain"/>
    <property type="match status" value="1"/>
</dbReference>
<dbReference type="Proteomes" id="UP000002077">
    <property type="component" value="Chromosome"/>
</dbReference>
<dbReference type="Gene3D" id="3.30.70.360">
    <property type="match status" value="1"/>
</dbReference>
<evidence type="ECO:0000256" key="1">
    <source>
        <dbReference type="ARBA" id="ARBA00001947"/>
    </source>
</evidence>
<gene>
    <name evidence="7" type="ordered locus">cauri_0068</name>
</gene>
<keyword evidence="3" id="KW-0479">Metal-binding</keyword>
<dbReference type="InterPro" id="IPR002933">
    <property type="entry name" value="Peptidase_M20"/>
</dbReference>
<dbReference type="KEGG" id="car:cauri_0068"/>
<reference evidence="7 8" key="1">
    <citation type="journal article" date="2010" name="BMC Genomics">
        <title>Complete genome sequence and lifestyle of black-pigmented Corynebacterium aurimucosum ATCC 700975 (formerly C. nigricans CN-1) isolated from a vaginal swab of a woman with spontaneous abortion.</title>
        <authorList>
            <person name="Trost E."/>
            <person name="Gotker S."/>
            <person name="Schneider J."/>
            <person name="Schneiker-Bekel S."/>
            <person name="Szczepanowski R."/>
            <person name="Tilker A."/>
            <person name="Viehoever P."/>
            <person name="Arnold W."/>
            <person name="Bekel T."/>
            <person name="Blom J."/>
            <person name="Gartemann K.H."/>
            <person name="Linke B."/>
            <person name="Goesmann A."/>
            <person name="Puhler A."/>
            <person name="Shukla S.K."/>
            <person name="Tauch A."/>
        </authorList>
    </citation>
    <scope>NUCLEOTIDE SEQUENCE [LARGE SCALE GENOMIC DNA]</scope>
    <source>
        <strain evidence="8">ATCC 700975 / DSM 44827 / CIP 107346 / CN-1</strain>
    </source>
</reference>
<keyword evidence="5" id="KW-0862">Zinc</keyword>
<organism evidence="7 8">
    <name type="scientific">Corynebacterium aurimucosum (strain ATCC 700975 / DSM 44827 / CIP 107346 / CN-1)</name>
    <name type="common">Corynebacterium nigricans</name>
    <dbReference type="NCBI Taxonomy" id="548476"/>
    <lineage>
        <taxon>Bacteria</taxon>
        <taxon>Bacillati</taxon>
        <taxon>Actinomycetota</taxon>
        <taxon>Actinomycetes</taxon>
        <taxon>Mycobacteriales</taxon>
        <taxon>Corynebacteriaceae</taxon>
        <taxon>Corynebacterium</taxon>
    </lineage>
</organism>
<name>C3PJ09_CORA7</name>
<accession>C3PJ09</accession>
<dbReference type="PANTHER" id="PTHR43808">
    <property type="entry name" value="ACETYLORNITHINE DEACETYLASE"/>
    <property type="match status" value="1"/>
</dbReference>
<dbReference type="STRING" id="548476.cauri_0068"/>
<dbReference type="PANTHER" id="PTHR43808:SF8">
    <property type="entry name" value="PEPTIDASE M20 DIMERISATION DOMAIN-CONTAINING PROTEIN"/>
    <property type="match status" value="1"/>
</dbReference>
<dbReference type="Pfam" id="PF01546">
    <property type="entry name" value="Peptidase_M20"/>
    <property type="match status" value="1"/>
</dbReference>
<evidence type="ECO:0000313" key="7">
    <source>
        <dbReference type="EMBL" id="ACP31667.1"/>
    </source>
</evidence>
<protein>
    <submittedName>
        <fullName evidence="7">Putative peptidase</fullName>
    </submittedName>
</protein>
<dbReference type="HOGENOM" id="CLU_021802_11_2_11"/>
<proteinExistence type="inferred from homology"/>
<evidence type="ECO:0000256" key="3">
    <source>
        <dbReference type="ARBA" id="ARBA00022723"/>
    </source>
</evidence>
<dbReference type="GO" id="GO:0016787">
    <property type="term" value="F:hydrolase activity"/>
    <property type="evidence" value="ECO:0007669"/>
    <property type="project" value="UniProtKB-KW"/>
</dbReference>
<dbReference type="InterPro" id="IPR036264">
    <property type="entry name" value="Bact_exopeptidase_dim_dom"/>
</dbReference>
<dbReference type="InterPro" id="IPR011650">
    <property type="entry name" value="Peptidase_M20_dimer"/>
</dbReference>
<sequence>MRYLRCSCGKPYLNTVQVVVNRRTLLCTATLYAMDSTLYDDTLTLLQELIRNACVNDLTPDSGNEVRNADTLERFFAGTPVEIQRYESHPGRVTIVVTVPGDPDKEPLTLMGHTDVVPVDEPKWTKPPFEALIEDGKLYGRGAVDMLFITATMAAVTRDVAKHGNPGGTLAFVGMADEEARGGLGSIWMDKHHPEAYSVRNCLSETGGSHLPGALGFNVGEKGAGQRRLHVHGDAGHGSTPFGKDFAIVKIGEVARRIAAAEPPVATDEVWQGFVKTFRFDPATEAALLDGSATAADYEKFGRLSAYAHAFSHTTIAQTVLRAGGAINVLPSHAYLEMDIRPFPGQTQEELDEFLREALGDMAEEVEIEHLITEDATQSSTDTKLWRCIEETAHEFFPDKEVLPVLATGGSDLRVARRRGGNAYGFALHAEDRDMASANSQLHSHDEHLYLEDLDLTVKAYFSLVNRFLAR</sequence>
<dbReference type="GO" id="GO:0046872">
    <property type="term" value="F:metal ion binding"/>
    <property type="evidence" value="ECO:0007669"/>
    <property type="project" value="UniProtKB-KW"/>
</dbReference>
<evidence type="ECO:0000313" key="8">
    <source>
        <dbReference type="Proteomes" id="UP000002077"/>
    </source>
</evidence>
<dbReference type="Gene3D" id="1.10.150.900">
    <property type="match status" value="1"/>
</dbReference>
<evidence type="ECO:0000259" key="6">
    <source>
        <dbReference type="Pfam" id="PF07687"/>
    </source>
</evidence>
<keyword evidence="8" id="KW-1185">Reference proteome</keyword>
<evidence type="ECO:0000256" key="4">
    <source>
        <dbReference type="ARBA" id="ARBA00022801"/>
    </source>
</evidence>
<feature type="domain" description="Peptidase M20 dimerisation" evidence="6">
    <location>
        <begin position="219"/>
        <end position="365"/>
    </location>
</feature>
<evidence type="ECO:0000256" key="2">
    <source>
        <dbReference type="ARBA" id="ARBA00006247"/>
    </source>
</evidence>
<keyword evidence="4" id="KW-0378">Hydrolase</keyword>
<dbReference type="eggNOG" id="COG0624">
    <property type="taxonomic scope" value="Bacteria"/>
</dbReference>
<comment type="cofactor">
    <cofactor evidence="1">
        <name>Zn(2+)</name>
        <dbReference type="ChEBI" id="CHEBI:29105"/>
    </cofactor>
</comment>
<dbReference type="InterPro" id="IPR050072">
    <property type="entry name" value="Peptidase_M20A"/>
</dbReference>
<dbReference type="Gene3D" id="3.40.630.10">
    <property type="entry name" value="Zn peptidases"/>
    <property type="match status" value="1"/>
</dbReference>
<comment type="similarity">
    <text evidence="2">Belongs to the peptidase M20A family.</text>
</comment>
<dbReference type="SUPFAM" id="SSF53187">
    <property type="entry name" value="Zn-dependent exopeptidases"/>
    <property type="match status" value="1"/>
</dbReference>